<keyword evidence="5" id="KW-0418">Kinase</keyword>
<dbReference type="SUPFAM" id="SSF55874">
    <property type="entry name" value="ATPase domain of HSP90 chaperone/DNA topoisomerase II/histidine kinase"/>
    <property type="match status" value="1"/>
</dbReference>
<dbReference type="Proteomes" id="UP000198420">
    <property type="component" value="Unassembled WGS sequence"/>
</dbReference>
<evidence type="ECO:0000313" key="10">
    <source>
        <dbReference type="Proteomes" id="UP000198420"/>
    </source>
</evidence>
<dbReference type="InterPro" id="IPR036890">
    <property type="entry name" value="HATPase_C_sf"/>
</dbReference>
<dbReference type="AlphaFoldDB" id="A0A238XAY1"/>
<feature type="domain" description="Histidine kinase/HSP90-like ATPase" evidence="8">
    <location>
        <begin position="109"/>
        <end position="214"/>
    </location>
</feature>
<name>A0A238XAY1_9ACTN</name>
<gene>
    <name evidence="9" type="ORF">SAMN06265355_104104</name>
</gene>
<evidence type="ECO:0000256" key="5">
    <source>
        <dbReference type="ARBA" id="ARBA00022777"/>
    </source>
</evidence>
<dbReference type="EC" id="2.7.13.3" evidence="2"/>
<dbReference type="PANTHER" id="PTHR44936">
    <property type="entry name" value="SENSOR PROTEIN CREC"/>
    <property type="match status" value="1"/>
</dbReference>
<evidence type="ECO:0000256" key="2">
    <source>
        <dbReference type="ARBA" id="ARBA00012438"/>
    </source>
</evidence>
<dbReference type="GO" id="GO:0004673">
    <property type="term" value="F:protein histidine kinase activity"/>
    <property type="evidence" value="ECO:0007669"/>
    <property type="project" value="UniProtKB-EC"/>
</dbReference>
<accession>A0A238XAY1</accession>
<keyword evidence="10" id="KW-1185">Reference proteome</keyword>
<reference evidence="10" key="1">
    <citation type="submission" date="2017-06" db="EMBL/GenBank/DDBJ databases">
        <authorList>
            <person name="Varghese N."/>
            <person name="Submissions S."/>
        </authorList>
    </citation>
    <scope>NUCLEOTIDE SEQUENCE [LARGE SCALE GENOMIC DNA]</scope>
    <source>
        <strain evidence="10">DSM 44485</strain>
    </source>
</reference>
<comment type="catalytic activity">
    <reaction evidence="1">
        <text>ATP + protein L-histidine = ADP + protein N-phospho-L-histidine.</text>
        <dbReference type="EC" id="2.7.13.3"/>
    </reaction>
</comment>
<evidence type="ECO:0000256" key="4">
    <source>
        <dbReference type="ARBA" id="ARBA00022679"/>
    </source>
</evidence>
<dbReference type="Gene3D" id="3.30.565.10">
    <property type="entry name" value="Histidine kinase-like ATPase, C-terminal domain"/>
    <property type="match status" value="1"/>
</dbReference>
<organism evidence="9 10">
    <name type="scientific">Actinomadura mexicana</name>
    <dbReference type="NCBI Taxonomy" id="134959"/>
    <lineage>
        <taxon>Bacteria</taxon>
        <taxon>Bacillati</taxon>
        <taxon>Actinomycetota</taxon>
        <taxon>Actinomycetes</taxon>
        <taxon>Streptosporangiales</taxon>
        <taxon>Thermomonosporaceae</taxon>
        <taxon>Actinomadura</taxon>
    </lineage>
</organism>
<keyword evidence="6" id="KW-0902">Two-component regulatory system</keyword>
<dbReference type="InterPro" id="IPR003594">
    <property type="entry name" value="HATPase_dom"/>
</dbReference>
<evidence type="ECO:0000256" key="3">
    <source>
        <dbReference type="ARBA" id="ARBA00022553"/>
    </source>
</evidence>
<dbReference type="InterPro" id="IPR050980">
    <property type="entry name" value="2C_sensor_his_kinase"/>
</dbReference>
<keyword evidence="3" id="KW-0597">Phosphoprotein</keyword>
<proteinExistence type="predicted"/>
<feature type="compositionally biased region" description="Basic and acidic residues" evidence="7">
    <location>
        <begin position="326"/>
        <end position="340"/>
    </location>
</feature>
<dbReference type="EMBL" id="FZNP01000004">
    <property type="protein sequence ID" value="SNR55504.1"/>
    <property type="molecule type" value="Genomic_DNA"/>
</dbReference>
<evidence type="ECO:0000256" key="6">
    <source>
        <dbReference type="ARBA" id="ARBA00023012"/>
    </source>
</evidence>
<evidence type="ECO:0000256" key="7">
    <source>
        <dbReference type="SAM" id="MobiDB-lite"/>
    </source>
</evidence>
<feature type="region of interest" description="Disordered" evidence="7">
    <location>
        <begin position="250"/>
        <end position="340"/>
    </location>
</feature>
<protein>
    <recommendedName>
        <fullName evidence="2">histidine kinase</fullName>
        <ecNumber evidence="2">2.7.13.3</ecNumber>
    </recommendedName>
</protein>
<keyword evidence="4" id="KW-0808">Transferase</keyword>
<evidence type="ECO:0000256" key="1">
    <source>
        <dbReference type="ARBA" id="ARBA00000085"/>
    </source>
</evidence>
<evidence type="ECO:0000259" key="8">
    <source>
        <dbReference type="Pfam" id="PF02518"/>
    </source>
</evidence>
<evidence type="ECO:0000313" key="9">
    <source>
        <dbReference type="EMBL" id="SNR55504.1"/>
    </source>
</evidence>
<dbReference type="GO" id="GO:0000160">
    <property type="term" value="P:phosphorelay signal transduction system"/>
    <property type="evidence" value="ECO:0007669"/>
    <property type="project" value="UniProtKB-KW"/>
</dbReference>
<dbReference type="Pfam" id="PF02518">
    <property type="entry name" value="HATPase_c"/>
    <property type="match status" value="1"/>
</dbReference>
<dbReference type="PANTHER" id="PTHR44936:SF9">
    <property type="entry name" value="SENSOR PROTEIN CREC"/>
    <property type="match status" value="1"/>
</dbReference>
<sequence length="340" mass="35747">MFEQFSQQVLLLSEQLRPALDQLEGEEEDPDRLQLLYRVDHAVTRMRRVAREMGVLAGRDSGEMGGHTTSLVDVVRLAESSIERYTQVVIAKVVQLAVVPYAADDAACLLAVLLDNATRYSPSRVTVSAYLLDNGAVMMRIEDGGIGINPDRLQAVNAMLAGPVPPIGPDTARHTGFPVAHRLAAKHGISVQLACRPAVSGSAQGTVAMVVIPPALLCELVEDPPAPPRPAAAAAPRPPVAVDRSLTHLTMPEPEPVPAEAPVAQSAVTGLDPLPRRESVSLRSSEAMPKASATLRSVPAPGGGQQAAQSFAEDLEAFASGGRIAGGHEADDPSEGRAES</sequence>